<evidence type="ECO:0000313" key="3">
    <source>
        <dbReference type="Ensembl" id="ENSECRP00000003248.1"/>
    </source>
</evidence>
<dbReference type="GeneTree" id="ENSGT01150000290300"/>
<dbReference type="InterPro" id="IPR001304">
    <property type="entry name" value="C-type_lectin-like"/>
</dbReference>
<dbReference type="SMART" id="SM00034">
    <property type="entry name" value="CLECT"/>
    <property type="match status" value="1"/>
</dbReference>
<dbReference type="Gene3D" id="3.10.100.10">
    <property type="entry name" value="Mannose-Binding Protein A, subunit A"/>
    <property type="match status" value="1"/>
</dbReference>
<reference evidence="3" key="2">
    <citation type="submission" date="2025-08" db="UniProtKB">
        <authorList>
            <consortium name="Ensembl"/>
        </authorList>
    </citation>
    <scope>IDENTIFICATION</scope>
</reference>
<dbReference type="InterPro" id="IPR050111">
    <property type="entry name" value="C-type_lectin/snaclec_domain"/>
</dbReference>
<dbReference type="PROSITE" id="PS50041">
    <property type="entry name" value="C_TYPE_LECTIN_2"/>
    <property type="match status" value="1"/>
</dbReference>
<dbReference type="InterPro" id="IPR016187">
    <property type="entry name" value="CTDL_fold"/>
</dbReference>
<dbReference type="InterPro" id="IPR016186">
    <property type="entry name" value="C-type_lectin-like/link_sf"/>
</dbReference>
<keyword evidence="4" id="KW-1185">Reference proteome</keyword>
<dbReference type="AlphaFoldDB" id="A0A8C4RL91"/>
<name>A0A8C4RL91_ERPCA</name>
<protein>
    <recommendedName>
        <fullName evidence="2">C-type lectin domain-containing protein</fullName>
    </recommendedName>
</protein>
<proteinExistence type="predicted"/>
<dbReference type="CDD" id="cd00037">
    <property type="entry name" value="CLECT"/>
    <property type="match status" value="1"/>
</dbReference>
<accession>A0A8C4RL91</accession>
<dbReference type="SUPFAM" id="SSF56436">
    <property type="entry name" value="C-type lectin-like"/>
    <property type="match status" value="1"/>
</dbReference>
<dbReference type="PANTHER" id="PTHR22803">
    <property type="entry name" value="MANNOSE, PHOSPHOLIPASE, LECTIN RECEPTOR RELATED"/>
    <property type="match status" value="1"/>
</dbReference>
<evidence type="ECO:0000313" key="4">
    <source>
        <dbReference type="Proteomes" id="UP000694620"/>
    </source>
</evidence>
<dbReference type="Ensembl" id="ENSECRT00000003302.1">
    <property type="protein sequence ID" value="ENSECRP00000003248.1"/>
    <property type="gene ID" value="ENSECRG00000002224.1"/>
</dbReference>
<feature type="transmembrane region" description="Helical" evidence="1">
    <location>
        <begin position="12"/>
        <end position="30"/>
    </location>
</feature>
<reference evidence="3" key="1">
    <citation type="submission" date="2021-06" db="EMBL/GenBank/DDBJ databases">
        <authorList>
            <consortium name="Wellcome Sanger Institute Data Sharing"/>
        </authorList>
    </citation>
    <scope>NUCLEOTIDE SEQUENCE [LARGE SCALE GENOMIC DNA]</scope>
</reference>
<evidence type="ECO:0000259" key="2">
    <source>
        <dbReference type="PROSITE" id="PS50041"/>
    </source>
</evidence>
<keyword evidence="1" id="KW-0812">Transmembrane</keyword>
<keyword evidence="1" id="KW-1133">Transmembrane helix</keyword>
<reference evidence="3" key="3">
    <citation type="submission" date="2025-09" db="UniProtKB">
        <authorList>
            <consortium name="Ensembl"/>
        </authorList>
    </citation>
    <scope>IDENTIFICATION</scope>
</reference>
<dbReference type="Pfam" id="PF00059">
    <property type="entry name" value="Lectin_C"/>
    <property type="match status" value="1"/>
</dbReference>
<evidence type="ECO:0000256" key="1">
    <source>
        <dbReference type="SAM" id="Phobius"/>
    </source>
</evidence>
<feature type="domain" description="C-type lectin" evidence="2">
    <location>
        <begin position="30"/>
        <end position="128"/>
    </location>
</feature>
<organism evidence="3 4">
    <name type="scientific">Erpetoichthys calabaricus</name>
    <name type="common">Rope fish</name>
    <name type="synonym">Calamoichthys calabaricus</name>
    <dbReference type="NCBI Taxonomy" id="27687"/>
    <lineage>
        <taxon>Eukaryota</taxon>
        <taxon>Metazoa</taxon>
        <taxon>Chordata</taxon>
        <taxon>Craniata</taxon>
        <taxon>Vertebrata</taxon>
        <taxon>Euteleostomi</taxon>
        <taxon>Actinopterygii</taxon>
        <taxon>Polypteriformes</taxon>
        <taxon>Polypteridae</taxon>
        <taxon>Erpetoichthys</taxon>
    </lineage>
</organism>
<dbReference type="Proteomes" id="UP000694620">
    <property type="component" value="Chromosome 3"/>
</dbReference>
<sequence>VGRLISTSDPDVHSVIVLFFLSVSSVVTNYSTNEFYLVRDLLSWADAQRFCQNNFTDLASLHPPEQEDIFNMGLEGLWIGLSQLNQVWSWVDLSQVDTADWAPGEPASTGNCSENQKYQEGHVMSFNCIQNTDTQTVHK</sequence>
<keyword evidence="1" id="KW-0472">Membrane</keyword>